<feature type="compositionally biased region" description="Polar residues" evidence="1">
    <location>
        <begin position="511"/>
        <end position="523"/>
    </location>
</feature>
<dbReference type="eggNOG" id="ENOG502SA95">
    <property type="taxonomic scope" value="Eukaryota"/>
</dbReference>
<evidence type="ECO:0000313" key="4">
    <source>
        <dbReference type="Proteomes" id="UP000014071"/>
    </source>
</evidence>
<evidence type="ECO:0008006" key="5">
    <source>
        <dbReference type="Google" id="ProtNLM"/>
    </source>
</evidence>
<feature type="region of interest" description="Disordered" evidence="1">
    <location>
        <begin position="441"/>
        <end position="477"/>
    </location>
</feature>
<dbReference type="Proteomes" id="UP000014071">
    <property type="component" value="Unassembled WGS sequence"/>
</dbReference>
<evidence type="ECO:0000256" key="2">
    <source>
        <dbReference type="SAM" id="Phobius"/>
    </source>
</evidence>
<keyword evidence="2" id="KW-1133">Transmembrane helix</keyword>
<gene>
    <name evidence="3" type="ORF">PHSY_006664</name>
</gene>
<organism evidence="3 4">
    <name type="scientific">Pseudozyma hubeiensis (strain SY62)</name>
    <name type="common">Yeast</name>
    <dbReference type="NCBI Taxonomy" id="1305764"/>
    <lineage>
        <taxon>Eukaryota</taxon>
        <taxon>Fungi</taxon>
        <taxon>Dikarya</taxon>
        <taxon>Basidiomycota</taxon>
        <taxon>Ustilaginomycotina</taxon>
        <taxon>Ustilaginomycetes</taxon>
        <taxon>Ustilaginales</taxon>
        <taxon>Ustilaginaceae</taxon>
        <taxon>Pseudozyma</taxon>
    </lineage>
</organism>
<feature type="region of interest" description="Disordered" evidence="1">
    <location>
        <begin position="499"/>
        <end position="526"/>
    </location>
</feature>
<evidence type="ECO:0000256" key="1">
    <source>
        <dbReference type="SAM" id="MobiDB-lite"/>
    </source>
</evidence>
<dbReference type="GeneID" id="24111933"/>
<evidence type="ECO:0000313" key="3">
    <source>
        <dbReference type="EMBL" id="GAC99067.1"/>
    </source>
</evidence>
<feature type="region of interest" description="Disordered" evidence="1">
    <location>
        <begin position="55"/>
        <end position="110"/>
    </location>
</feature>
<dbReference type="OrthoDB" id="2425321at2759"/>
<feature type="region of interest" description="Disordered" evidence="1">
    <location>
        <begin position="251"/>
        <end position="291"/>
    </location>
</feature>
<feature type="compositionally biased region" description="Basic and acidic residues" evidence="1">
    <location>
        <begin position="807"/>
        <end position="817"/>
    </location>
</feature>
<name>R9PCU3_PSEHS</name>
<feature type="region of interest" description="Disordered" evidence="1">
    <location>
        <begin position="982"/>
        <end position="1014"/>
    </location>
</feature>
<proteinExistence type="predicted"/>
<feature type="transmembrane region" description="Helical" evidence="2">
    <location>
        <begin position="1113"/>
        <end position="1135"/>
    </location>
</feature>
<feature type="compositionally biased region" description="Polar residues" evidence="1">
    <location>
        <begin position="444"/>
        <end position="462"/>
    </location>
</feature>
<feature type="region of interest" description="Disordered" evidence="1">
    <location>
        <begin position="687"/>
        <end position="715"/>
    </location>
</feature>
<reference evidence="4" key="1">
    <citation type="journal article" date="2013" name="Genome Announc.">
        <title>Draft genome sequence of the basidiomycetous yeast-like fungus Pseudozyma hubeiensis SY62, which produces an abundant amount of the biosurfactant mannosylerythritol lipids.</title>
        <authorList>
            <person name="Konishi M."/>
            <person name="Hatada Y."/>
            <person name="Horiuchi J."/>
        </authorList>
    </citation>
    <scope>NUCLEOTIDE SEQUENCE [LARGE SCALE GENOMIC DNA]</scope>
    <source>
        <strain evidence="4">SY62</strain>
    </source>
</reference>
<feature type="compositionally biased region" description="Acidic residues" evidence="1">
    <location>
        <begin position="259"/>
        <end position="273"/>
    </location>
</feature>
<keyword evidence="2" id="KW-0472">Membrane</keyword>
<protein>
    <recommendedName>
        <fullName evidence="5">SAM domain-containing protein</fullName>
    </recommendedName>
</protein>
<keyword evidence="2" id="KW-0812">Transmembrane</keyword>
<dbReference type="AlphaFoldDB" id="R9PCU3"/>
<dbReference type="RefSeq" id="XP_012192654.1">
    <property type="nucleotide sequence ID" value="XM_012337264.1"/>
</dbReference>
<feature type="compositionally biased region" description="Low complexity" evidence="1">
    <location>
        <begin position="55"/>
        <end position="64"/>
    </location>
</feature>
<keyword evidence="4" id="KW-1185">Reference proteome</keyword>
<dbReference type="HOGENOM" id="CLU_277441_0_0_1"/>
<feature type="region of interest" description="Disordered" evidence="1">
    <location>
        <begin position="1"/>
        <end position="22"/>
    </location>
</feature>
<feature type="region of interest" description="Disordered" evidence="1">
    <location>
        <begin position="739"/>
        <end position="861"/>
    </location>
</feature>
<dbReference type="EMBL" id="DF238822">
    <property type="protein sequence ID" value="GAC99067.1"/>
    <property type="molecule type" value="Genomic_DNA"/>
</dbReference>
<sequence>MGSDDPPAISTPSRPRYSLASKRSGTFTTLANATPNVAGFSPGGQVFEGYSYLSRSTSMSTSTRSRPKGLQSRPSDVLTSPPAAASAKMVTSPSSPMIPRAAMSPVSSPSANAFDLPQRSKTVHRMPSSISTPELHSISIIPPRSDSEAERLAEAVANLPLNPKTWLPSQVALYLTHVLGLVPRPVVEDVTAYVRSSRMGGRAFLRLSEKDLERQGLNLKWRKLMIEAVRKLRRDALRGRIWGYESGSLRWPKSSQDLEREEAEDDEGDEPEGGDAAGQDGVMRNSKATSKLTLKRMRDSRKVRGMIQAFQTSPEKQDVPLASLSIDAPFGHGYVRDQAQHILSEAEEKKHSLRRPLRPRRSTADFPWLENAFGTKQEDIESLLANLTDQEAQQLANELGMEDLNDTEAVSRALQTCSPRREGSGDSVEDDVMQMPELTRHASADSTSVEGDSSLSECSATESELDDDCESRDADRKPRYGVLDEDVIRAILAGEELPAEAEEAEPVSASTSSQLSRSHTTASIVRPSRPYRASQYTDDELAALDHKGFHTRTESSRELVEALMSSGQAVGDRGAEPEFGTARLRSAADKTLDAPPIPNFEPASSETQQQSIAAEAANAVDEYIFTLPDAPLRSRTNSVRRTVGSKATFGSRRGKAVLSLLNSDADNSELFSSLPGASSLRKNVGATAEDEEGWGGTLGRTSNRKGLTGVFDVQPPSAMRRSGLERVASEAEVEAVQAKADEKVAEEEVAEAPVDRYEETVLSEEGAEGGMSRRASVEERLSSLFSEGLEVSATEDVEVGPAATEAHAPEEKHKEEEALLSAMIEEAAAPDSAEPTADSSFRADDDTPSGEAAEAYLAVESEELPIVEATMDALDEDTMEANVESTAPVPEHEQINVDLAAAETSALISVDALSGTASVEPFEIVSAPTPPPSQPQLLVPLTVLEPHPSGTGSIKKRSMVLVDRKRFESLARRMTHLEAQLDTIDRSSSSTVKGSEGLKGMFESPESADEDTVEDGDAVLEEILAATSATSVATEKQTAIQPLEIDESCSSVPSSPKSGWRSLINPSSWASYLSSLNPYYSQPSQSDSAEEEEDSLNLYALLGRPESDHEKHLLSIGAIPAYMLGLGAGVGFVLVKEVLGGRH</sequence>
<accession>R9PCU3</accession>